<keyword evidence="5" id="KW-1185">Reference proteome</keyword>
<dbReference type="EMBL" id="UGYN01000002">
    <property type="protein sequence ID" value="SUI85996.1"/>
    <property type="molecule type" value="Genomic_DNA"/>
</dbReference>
<keyword evidence="1" id="KW-0472">Membrane</keyword>
<reference evidence="2 5" key="2">
    <citation type="submission" date="2024-07" db="EMBL/GenBank/DDBJ databases">
        <title>Genomes of novel Serratia strains from suburban soil.</title>
        <authorList>
            <person name="Markert E.X."/>
            <person name="Severe K."/>
            <person name="Severe L."/>
            <person name="Twing K.I."/>
            <person name="Ward L.M."/>
        </authorList>
    </citation>
    <scope>NUCLEOTIDE SEQUENCE [LARGE SCALE GENOMIC DNA]</scope>
    <source>
        <strain evidence="2 5">3C-UT</strain>
    </source>
</reference>
<evidence type="ECO:0000313" key="3">
    <source>
        <dbReference type="EMBL" id="SUI85996.1"/>
    </source>
</evidence>
<dbReference type="EMBL" id="JBFQXQ010000001">
    <property type="protein sequence ID" value="MEX3172422.1"/>
    <property type="molecule type" value="Genomic_DNA"/>
</dbReference>
<dbReference type="Proteomes" id="UP001558101">
    <property type="component" value="Unassembled WGS sequence"/>
</dbReference>
<proteinExistence type="predicted"/>
<sequence>MKDYKSDNSAVYLLIITLGLYFFLPPALVAFFFDWLNLNPFVIIRFWHFNPFSADRGIPLYQTFIYILSLWVIANILLALILLVARRLYVWFVKGTR</sequence>
<dbReference type="GeneID" id="74951054"/>
<gene>
    <name evidence="2" type="ORF">AB4M04_10025</name>
    <name evidence="3" type="ORF">NCTC11544_04882</name>
</gene>
<name>A0A380ARJ9_9GAMM</name>
<evidence type="ECO:0000313" key="5">
    <source>
        <dbReference type="Proteomes" id="UP001558101"/>
    </source>
</evidence>
<accession>A0A380ARJ9</accession>
<evidence type="ECO:0000313" key="2">
    <source>
        <dbReference type="EMBL" id="MEX3172422.1"/>
    </source>
</evidence>
<keyword evidence="1" id="KW-1133">Transmembrane helix</keyword>
<dbReference type="AlphaFoldDB" id="A0A380ARJ9"/>
<reference evidence="3 4" key="1">
    <citation type="submission" date="2018-06" db="EMBL/GenBank/DDBJ databases">
        <authorList>
            <consortium name="Pathogen Informatics"/>
            <person name="Doyle S."/>
        </authorList>
    </citation>
    <scope>NUCLEOTIDE SEQUENCE [LARGE SCALE GENOMIC DNA]</scope>
    <source>
        <strain evidence="3 4">NCTC11544</strain>
    </source>
</reference>
<dbReference type="Proteomes" id="UP000255529">
    <property type="component" value="Unassembled WGS sequence"/>
</dbReference>
<organism evidence="3 4">
    <name type="scientific">Serratia quinivorans</name>
    <dbReference type="NCBI Taxonomy" id="137545"/>
    <lineage>
        <taxon>Bacteria</taxon>
        <taxon>Pseudomonadati</taxon>
        <taxon>Pseudomonadota</taxon>
        <taxon>Gammaproteobacteria</taxon>
        <taxon>Enterobacterales</taxon>
        <taxon>Yersiniaceae</taxon>
        <taxon>Serratia</taxon>
    </lineage>
</organism>
<evidence type="ECO:0000256" key="1">
    <source>
        <dbReference type="SAM" id="Phobius"/>
    </source>
</evidence>
<keyword evidence="1" id="KW-0812">Transmembrane</keyword>
<feature type="transmembrane region" description="Helical" evidence="1">
    <location>
        <begin position="64"/>
        <end position="85"/>
    </location>
</feature>
<feature type="transmembrane region" description="Helical" evidence="1">
    <location>
        <begin position="12"/>
        <end position="33"/>
    </location>
</feature>
<dbReference type="RefSeq" id="WP_012145461.1">
    <property type="nucleotide sequence ID" value="NZ_CAMIRF010000002.1"/>
</dbReference>
<evidence type="ECO:0000313" key="4">
    <source>
        <dbReference type="Proteomes" id="UP000255529"/>
    </source>
</evidence>
<protein>
    <submittedName>
        <fullName evidence="3">Uncharacterized protein</fullName>
    </submittedName>
</protein>